<evidence type="ECO:0000313" key="3">
    <source>
        <dbReference type="EMBL" id="QTR47875.1"/>
    </source>
</evidence>
<feature type="domain" description="EF-hand" evidence="2">
    <location>
        <begin position="60"/>
        <end position="87"/>
    </location>
</feature>
<protein>
    <recommendedName>
        <fullName evidence="2">EF-hand domain-containing protein</fullName>
    </recommendedName>
</protein>
<evidence type="ECO:0000259" key="2">
    <source>
        <dbReference type="PROSITE" id="PS50222"/>
    </source>
</evidence>
<sequence>MSKQSQYKRLMFQAKLLLSSLVLSAAIVPHASAHLMVAQHGTLNFKGDGVFMVLSLPVSAFDAIDDDGDGKMSAGEFIKHRAALVTAINEKVRLTDKEGSRPLQGLMLSPVASHEEPQAPNEQLVIMGRFALASIDSATSNELTLHVGLFGKTADERSLEMTATRKLGADSAPEKYKFVLTPEQPEAPLFTKKP</sequence>
<feature type="chain" id="PRO_5046995529" description="EF-hand domain-containing protein" evidence="1">
    <location>
        <begin position="26"/>
        <end position="194"/>
    </location>
</feature>
<dbReference type="RefSeq" id="WP_210224111.1">
    <property type="nucleotide sequence ID" value="NZ_CP072801.1"/>
</dbReference>
<name>A0ABX7WW28_9GAMM</name>
<dbReference type="InterPro" id="IPR018247">
    <property type="entry name" value="EF_Hand_1_Ca_BS"/>
</dbReference>
<dbReference type="PROSITE" id="PS00018">
    <property type="entry name" value="EF_HAND_1"/>
    <property type="match status" value="1"/>
</dbReference>
<organism evidence="3 4">
    <name type="scientific">Thiothrix litoralis</name>
    <dbReference type="NCBI Taxonomy" id="2891210"/>
    <lineage>
        <taxon>Bacteria</taxon>
        <taxon>Pseudomonadati</taxon>
        <taxon>Pseudomonadota</taxon>
        <taxon>Gammaproteobacteria</taxon>
        <taxon>Thiotrichales</taxon>
        <taxon>Thiotrichaceae</taxon>
        <taxon>Thiothrix</taxon>
    </lineage>
</organism>
<dbReference type="InterPro" id="IPR002048">
    <property type="entry name" value="EF_hand_dom"/>
</dbReference>
<keyword evidence="4" id="KW-1185">Reference proteome</keyword>
<accession>A0ABX7WW28</accession>
<feature type="signal peptide" evidence="1">
    <location>
        <begin position="1"/>
        <end position="25"/>
    </location>
</feature>
<keyword evidence="1" id="KW-0732">Signal</keyword>
<proteinExistence type="predicted"/>
<dbReference type="EMBL" id="CP072801">
    <property type="protein sequence ID" value="QTR47875.1"/>
    <property type="molecule type" value="Genomic_DNA"/>
</dbReference>
<gene>
    <name evidence="3" type="ORF">J9253_08145</name>
</gene>
<evidence type="ECO:0000313" key="4">
    <source>
        <dbReference type="Proteomes" id="UP000672039"/>
    </source>
</evidence>
<dbReference type="PROSITE" id="PS50222">
    <property type="entry name" value="EF_HAND_2"/>
    <property type="match status" value="1"/>
</dbReference>
<reference evidence="3 4" key="1">
    <citation type="submission" date="2021-04" db="EMBL/GenBank/DDBJ databases">
        <title>Genomics, taxonomy and metabolism of representatives of sulfur bacteria of the genus Thiothrix: Thiothrix fructosivorans QT, Thiothrix unzii A1T and three new species, Thiothrix subterranea sp. nov., Thiothrix litoralis sp. nov. and 'Candidatus Thiothrix anitrata' sp. nov.</title>
        <authorList>
            <person name="Ravin N.V."/>
            <person name="Smolyakov D."/>
            <person name="Rudenko T.S."/>
            <person name="Mardanov A.V."/>
            <person name="Beletsky A.V."/>
            <person name="Markov N.D."/>
            <person name="Fomenkov A.I."/>
            <person name="Roberts R.J."/>
            <person name="Karnachuk O.V."/>
            <person name="Novikov A."/>
            <person name="Grabovich M.Y."/>
        </authorList>
    </citation>
    <scope>NUCLEOTIDE SEQUENCE [LARGE SCALE GENOMIC DNA]</scope>
    <source>
        <strain evidence="3 4">AS</strain>
    </source>
</reference>
<dbReference type="Proteomes" id="UP000672039">
    <property type="component" value="Chromosome"/>
</dbReference>
<evidence type="ECO:0000256" key="1">
    <source>
        <dbReference type="SAM" id="SignalP"/>
    </source>
</evidence>